<keyword evidence="3" id="KW-1185">Reference proteome</keyword>
<protein>
    <submittedName>
        <fullName evidence="2">Uncharacterized protein</fullName>
    </submittedName>
</protein>
<reference evidence="2 3" key="1">
    <citation type="journal article" date="2015" name="Genome Biol. Evol.">
        <title>Phylogenomic analyses indicate that early fungi evolved digesting cell walls of algal ancestors of land plants.</title>
        <authorList>
            <person name="Chang Y."/>
            <person name="Wang S."/>
            <person name="Sekimoto S."/>
            <person name="Aerts A.L."/>
            <person name="Choi C."/>
            <person name="Clum A."/>
            <person name="LaButti K.M."/>
            <person name="Lindquist E.A."/>
            <person name="Yee Ngan C."/>
            <person name="Ohm R.A."/>
            <person name="Salamov A.A."/>
            <person name="Grigoriev I.V."/>
            <person name="Spatafora J.W."/>
            <person name="Berbee M.L."/>
        </authorList>
    </citation>
    <scope>NUCLEOTIDE SEQUENCE [LARGE SCALE GENOMIC DNA]</scope>
    <source>
        <strain evidence="2 3">JEL478</strain>
    </source>
</reference>
<dbReference type="AlphaFoldDB" id="A0A139A7R0"/>
<organism evidence="2 3">
    <name type="scientific">Gonapodya prolifera (strain JEL478)</name>
    <name type="common">Monoblepharis prolifera</name>
    <dbReference type="NCBI Taxonomy" id="1344416"/>
    <lineage>
        <taxon>Eukaryota</taxon>
        <taxon>Fungi</taxon>
        <taxon>Fungi incertae sedis</taxon>
        <taxon>Chytridiomycota</taxon>
        <taxon>Chytridiomycota incertae sedis</taxon>
        <taxon>Monoblepharidomycetes</taxon>
        <taxon>Monoblepharidales</taxon>
        <taxon>Gonapodyaceae</taxon>
        <taxon>Gonapodya</taxon>
    </lineage>
</organism>
<evidence type="ECO:0000256" key="1">
    <source>
        <dbReference type="SAM" id="MobiDB-lite"/>
    </source>
</evidence>
<feature type="region of interest" description="Disordered" evidence="1">
    <location>
        <begin position="93"/>
        <end position="206"/>
    </location>
</feature>
<dbReference type="Proteomes" id="UP000070544">
    <property type="component" value="Unassembled WGS sequence"/>
</dbReference>
<accession>A0A139A7R0</accession>
<feature type="compositionally biased region" description="Low complexity" evidence="1">
    <location>
        <begin position="135"/>
        <end position="147"/>
    </location>
</feature>
<evidence type="ECO:0000313" key="3">
    <source>
        <dbReference type="Proteomes" id="UP000070544"/>
    </source>
</evidence>
<evidence type="ECO:0000313" key="2">
    <source>
        <dbReference type="EMBL" id="KXS12729.1"/>
    </source>
</evidence>
<feature type="compositionally biased region" description="Basic and acidic residues" evidence="1">
    <location>
        <begin position="158"/>
        <end position="173"/>
    </location>
</feature>
<feature type="region of interest" description="Disordered" evidence="1">
    <location>
        <begin position="219"/>
        <end position="264"/>
    </location>
</feature>
<name>A0A139A7R0_GONPJ</name>
<dbReference type="EMBL" id="KQ965785">
    <property type="protein sequence ID" value="KXS12729.1"/>
    <property type="molecule type" value="Genomic_DNA"/>
</dbReference>
<sequence length="457" mass="50588">MQPGRFVRIRLELEPASEAPARVINARLYTDFSDLDSLKDFLTTKLHGVEWSGARGEEMYCFVASTERGEVHVLRDAIPPDIKVINITQQTPSIPTLIEPQSRARRSPSVSPEPRSTRKSINLDSRQYGGRGEASSGMLSRSSSSASTPNAFRKSFHGLHDRDSSRTLNDEATAHASTRAPSFKSDGYSPFLRPPQSPGTGRPISSPAEIYIYSDIPLHPENFPQTREQVPGRPPSSTRAPSSISETPSQSPRKSLSDGSGAQLTNLRYSDQDQRRYWASANDKLPVPQADGSEIFLPLKFVPWSASVEEVMGALAGPEWAIQRRWGYKLARADPATMSIKYVPRERCLGKNKGPWKVGVVTFTIFFTTLPFFATASESFTLKTDNLYPQTFHSEFVEAFLPKVVETEWACVSPPPHRVQRTTGDLNLAYVVKPAGEPFGDVAKQRVGKWAAIHALA</sequence>
<dbReference type="OrthoDB" id="2177672at2759"/>
<proteinExistence type="predicted"/>
<feature type="compositionally biased region" description="Polar residues" evidence="1">
    <location>
        <begin position="235"/>
        <end position="264"/>
    </location>
</feature>
<gene>
    <name evidence="2" type="ORF">M427DRAFT_137055</name>
</gene>